<feature type="chain" id="PRO_5035268324" description="Glutathione peroxidase" evidence="6">
    <location>
        <begin position="21"/>
        <end position="173"/>
    </location>
</feature>
<dbReference type="PIRSF" id="PIRSF000303">
    <property type="entry name" value="Glutathion_perox"/>
    <property type="match status" value="1"/>
</dbReference>
<proteinExistence type="inferred from homology"/>
<name>A0A8J3H092_9RHOB</name>
<dbReference type="Pfam" id="PF00255">
    <property type="entry name" value="GSHPx"/>
    <property type="match status" value="1"/>
</dbReference>
<feature type="signal peptide" evidence="6">
    <location>
        <begin position="1"/>
        <end position="20"/>
    </location>
</feature>
<comment type="caution">
    <text evidence="7">The sequence shown here is derived from an EMBL/GenBank/DDBJ whole genome shotgun (WGS) entry which is preliminary data.</text>
</comment>
<protein>
    <recommendedName>
        <fullName evidence="5">Glutathione peroxidase</fullName>
    </recommendedName>
</protein>
<evidence type="ECO:0000313" key="8">
    <source>
        <dbReference type="Proteomes" id="UP000626220"/>
    </source>
</evidence>
<dbReference type="PROSITE" id="PS00460">
    <property type="entry name" value="GLUTATHIONE_PEROXID_1"/>
    <property type="match status" value="1"/>
</dbReference>
<organism evidence="7 8">
    <name type="scientific">Seohaeicola zhoushanensis</name>
    <dbReference type="NCBI Taxonomy" id="1569283"/>
    <lineage>
        <taxon>Bacteria</taxon>
        <taxon>Pseudomonadati</taxon>
        <taxon>Pseudomonadota</taxon>
        <taxon>Alphaproteobacteria</taxon>
        <taxon>Rhodobacterales</taxon>
        <taxon>Roseobacteraceae</taxon>
        <taxon>Seohaeicola</taxon>
    </lineage>
</organism>
<keyword evidence="2 5" id="KW-0575">Peroxidase</keyword>
<dbReference type="EMBL" id="BNCJ01000017">
    <property type="protein sequence ID" value="GHF65788.1"/>
    <property type="molecule type" value="Genomic_DNA"/>
</dbReference>
<dbReference type="GO" id="GO:0034599">
    <property type="term" value="P:cellular response to oxidative stress"/>
    <property type="evidence" value="ECO:0007669"/>
    <property type="project" value="TreeGrafter"/>
</dbReference>
<dbReference type="InterPro" id="IPR000889">
    <property type="entry name" value="Glutathione_peroxidase"/>
</dbReference>
<comment type="similarity">
    <text evidence="1 5">Belongs to the glutathione peroxidase family.</text>
</comment>
<keyword evidence="3 5" id="KW-0560">Oxidoreductase</keyword>
<dbReference type="AlphaFoldDB" id="A0A8J3H092"/>
<feature type="active site" evidence="4">
    <location>
        <position position="53"/>
    </location>
</feature>
<dbReference type="SUPFAM" id="SSF52833">
    <property type="entry name" value="Thioredoxin-like"/>
    <property type="match status" value="1"/>
</dbReference>
<evidence type="ECO:0000256" key="2">
    <source>
        <dbReference type="ARBA" id="ARBA00022559"/>
    </source>
</evidence>
<dbReference type="Proteomes" id="UP000626220">
    <property type="component" value="Unassembled WGS sequence"/>
</dbReference>
<evidence type="ECO:0000256" key="6">
    <source>
        <dbReference type="SAM" id="SignalP"/>
    </source>
</evidence>
<accession>A0A8J3H092</accession>
<keyword evidence="6" id="KW-0732">Signal</keyword>
<evidence type="ECO:0000256" key="5">
    <source>
        <dbReference type="RuleBase" id="RU000499"/>
    </source>
</evidence>
<keyword evidence="8" id="KW-1185">Reference proteome</keyword>
<dbReference type="PROSITE" id="PS51355">
    <property type="entry name" value="GLUTATHIONE_PEROXID_3"/>
    <property type="match status" value="1"/>
</dbReference>
<dbReference type="PRINTS" id="PR01011">
    <property type="entry name" value="GLUTPROXDASE"/>
</dbReference>
<gene>
    <name evidence="7" type="ORF">GCM10017056_41190</name>
</gene>
<evidence type="ECO:0000313" key="7">
    <source>
        <dbReference type="EMBL" id="GHF65788.1"/>
    </source>
</evidence>
<evidence type="ECO:0000256" key="4">
    <source>
        <dbReference type="PIRSR" id="PIRSR000303-1"/>
    </source>
</evidence>
<evidence type="ECO:0000256" key="1">
    <source>
        <dbReference type="ARBA" id="ARBA00006926"/>
    </source>
</evidence>
<dbReference type="InterPro" id="IPR036249">
    <property type="entry name" value="Thioredoxin-like_sf"/>
</dbReference>
<dbReference type="PANTHER" id="PTHR11592">
    <property type="entry name" value="GLUTATHIONE PEROXIDASE"/>
    <property type="match status" value="1"/>
</dbReference>
<dbReference type="PANTHER" id="PTHR11592:SF78">
    <property type="entry name" value="GLUTATHIONE PEROXIDASE"/>
    <property type="match status" value="1"/>
</dbReference>
<dbReference type="Gene3D" id="3.40.30.10">
    <property type="entry name" value="Glutaredoxin"/>
    <property type="match status" value="1"/>
</dbReference>
<sequence length="173" mass="18491">MMLRHVLALCLVLAGLPALAGVGGTFASIDGGTLSLEAWRGRPVLVVNTASQCGFTPQYAALQKVFDTYSARGLVVLAVPSDDFNQELGSAAEVKAFCELNYDLTLPMTDITHVRGPQAHPFFKAVKAETGFEPGWNFNKILVGPDGAVMGTWGSTTRPDSKAILQEIEPLLK</sequence>
<reference evidence="7" key="2">
    <citation type="submission" date="2020-09" db="EMBL/GenBank/DDBJ databases">
        <authorList>
            <person name="Sun Q."/>
            <person name="Kim S."/>
        </authorList>
    </citation>
    <scope>NUCLEOTIDE SEQUENCE</scope>
    <source>
        <strain evidence="7">KCTC 42650</strain>
    </source>
</reference>
<evidence type="ECO:0000256" key="3">
    <source>
        <dbReference type="ARBA" id="ARBA00023002"/>
    </source>
</evidence>
<dbReference type="GO" id="GO:0004601">
    <property type="term" value="F:peroxidase activity"/>
    <property type="evidence" value="ECO:0007669"/>
    <property type="project" value="UniProtKB-KW"/>
</dbReference>
<dbReference type="InterPro" id="IPR029759">
    <property type="entry name" value="GPX_AS"/>
</dbReference>
<reference evidence="7" key="1">
    <citation type="journal article" date="2014" name="Int. J. Syst. Evol. Microbiol.">
        <title>Complete genome sequence of Corynebacterium casei LMG S-19264T (=DSM 44701T), isolated from a smear-ripened cheese.</title>
        <authorList>
            <consortium name="US DOE Joint Genome Institute (JGI-PGF)"/>
            <person name="Walter F."/>
            <person name="Albersmeier A."/>
            <person name="Kalinowski J."/>
            <person name="Ruckert C."/>
        </authorList>
    </citation>
    <scope>NUCLEOTIDE SEQUENCE</scope>
    <source>
        <strain evidence="7">KCTC 42650</strain>
    </source>
</reference>
<dbReference type="CDD" id="cd00340">
    <property type="entry name" value="GSH_Peroxidase"/>
    <property type="match status" value="1"/>
</dbReference>